<reference evidence="1" key="1">
    <citation type="submission" date="2018-11" db="EMBL/GenBank/DDBJ databases">
        <authorList>
            <consortium name="Pathogen Informatics"/>
        </authorList>
    </citation>
    <scope>NUCLEOTIDE SEQUENCE</scope>
</reference>
<gene>
    <name evidence="1" type="ORF">PXEA_LOCUS16904</name>
</gene>
<comment type="caution">
    <text evidence="1">The sequence shown here is derived from an EMBL/GenBank/DDBJ whole genome shotgun (WGS) entry which is preliminary data.</text>
</comment>
<keyword evidence="2" id="KW-1185">Reference proteome</keyword>
<organism evidence="1 2">
    <name type="scientific">Protopolystoma xenopodis</name>
    <dbReference type="NCBI Taxonomy" id="117903"/>
    <lineage>
        <taxon>Eukaryota</taxon>
        <taxon>Metazoa</taxon>
        <taxon>Spiralia</taxon>
        <taxon>Lophotrochozoa</taxon>
        <taxon>Platyhelminthes</taxon>
        <taxon>Monogenea</taxon>
        <taxon>Polyopisthocotylea</taxon>
        <taxon>Polystomatidea</taxon>
        <taxon>Polystomatidae</taxon>
        <taxon>Protopolystoma</taxon>
    </lineage>
</organism>
<proteinExistence type="predicted"/>
<protein>
    <submittedName>
        <fullName evidence="1">Uncharacterized protein</fullName>
    </submittedName>
</protein>
<dbReference type="AlphaFoldDB" id="A0A448WYR6"/>
<dbReference type="Proteomes" id="UP000784294">
    <property type="component" value="Unassembled WGS sequence"/>
</dbReference>
<dbReference type="EMBL" id="CAAALY010062104">
    <property type="protein sequence ID" value="VEL23464.1"/>
    <property type="molecule type" value="Genomic_DNA"/>
</dbReference>
<evidence type="ECO:0000313" key="2">
    <source>
        <dbReference type="Proteomes" id="UP000784294"/>
    </source>
</evidence>
<evidence type="ECO:0000313" key="1">
    <source>
        <dbReference type="EMBL" id="VEL23464.1"/>
    </source>
</evidence>
<sequence>MYSLGFVAMDTTCRPNVIFTAIEKMYTSLLFFCLPLPSRVVHCAWRTWTNLEVSDRGSNRFSAVVKEAPDGRQTGSISTASEGNNATLRCTIVWHGTGRKGRYLLIGRRNGRLP</sequence>
<name>A0A448WYR6_9PLAT</name>
<accession>A0A448WYR6</accession>